<evidence type="ECO:0000259" key="2">
    <source>
        <dbReference type="PROSITE" id="PS52002"/>
    </source>
</evidence>
<keyword evidence="4" id="KW-1185">Reference proteome</keyword>
<dbReference type="Gene3D" id="2.30.30.100">
    <property type="match status" value="1"/>
</dbReference>
<dbReference type="InterPro" id="IPR001163">
    <property type="entry name" value="Sm_dom_euk/arc"/>
</dbReference>
<dbReference type="GO" id="GO:0071209">
    <property type="term" value="F:U7 snRNA binding"/>
    <property type="evidence" value="ECO:0007669"/>
    <property type="project" value="TreeGrafter"/>
</dbReference>
<organism evidence="3 4">
    <name type="scientific">Cylindrotheca closterium</name>
    <dbReference type="NCBI Taxonomy" id="2856"/>
    <lineage>
        <taxon>Eukaryota</taxon>
        <taxon>Sar</taxon>
        <taxon>Stramenopiles</taxon>
        <taxon>Ochrophyta</taxon>
        <taxon>Bacillariophyta</taxon>
        <taxon>Bacillariophyceae</taxon>
        <taxon>Bacillariophycidae</taxon>
        <taxon>Bacillariales</taxon>
        <taxon>Bacillariaceae</taxon>
        <taxon>Cylindrotheca</taxon>
    </lineage>
</organism>
<feature type="domain" description="Sm" evidence="2">
    <location>
        <begin position="31"/>
        <end position="103"/>
    </location>
</feature>
<accession>A0AAD2CHQ0</accession>
<evidence type="ECO:0000313" key="3">
    <source>
        <dbReference type="EMBL" id="CAJ1925362.1"/>
    </source>
</evidence>
<dbReference type="Proteomes" id="UP001295423">
    <property type="component" value="Unassembled WGS sequence"/>
</dbReference>
<dbReference type="AlphaFoldDB" id="A0AAD2CHQ0"/>
<dbReference type="GO" id="GO:0071254">
    <property type="term" value="C:cytoplasmic U snRNP body"/>
    <property type="evidence" value="ECO:0007669"/>
    <property type="project" value="TreeGrafter"/>
</dbReference>
<feature type="region of interest" description="Disordered" evidence="1">
    <location>
        <begin position="1"/>
        <end position="33"/>
    </location>
</feature>
<dbReference type="InterPro" id="IPR052840">
    <property type="entry name" value="U7_snRNA_Sm-like"/>
</dbReference>
<dbReference type="PANTHER" id="PTHR21196:SF1">
    <property type="entry name" value="U7 SNRNA-ASSOCIATED SM-LIKE PROTEIN LSM10"/>
    <property type="match status" value="1"/>
</dbReference>
<dbReference type="GO" id="GO:0006398">
    <property type="term" value="P:mRNA 3'-end processing by stem-loop binding and cleavage"/>
    <property type="evidence" value="ECO:0007669"/>
    <property type="project" value="TreeGrafter"/>
</dbReference>
<dbReference type="GO" id="GO:0071208">
    <property type="term" value="F:histone pre-mRNA DCP binding"/>
    <property type="evidence" value="ECO:0007669"/>
    <property type="project" value="TreeGrafter"/>
</dbReference>
<dbReference type="EMBL" id="CAKOGP040000002">
    <property type="protein sequence ID" value="CAJ1925362.1"/>
    <property type="molecule type" value="Genomic_DNA"/>
</dbReference>
<sequence>MSKRPPPAAAAAESSEASKRKKPPSGDHPKTLGSLLKYMEGMEVIVELKTGKRIRGTLLSADNDMTVTLDNPQKDSPEDEIELLDNIHIRGSTVRLIQFPDNADLKGTIAAGIDQEKAAVNKYKRGKRK</sequence>
<comment type="caution">
    <text evidence="3">The sequence shown here is derived from an EMBL/GenBank/DDBJ whole genome shotgun (WGS) entry which is preliminary data.</text>
</comment>
<reference evidence="3" key="1">
    <citation type="submission" date="2023-08" db="EMBL/GenBank/DDBJ databases">
        <authorList>
            <person name="Audoor S."/>
            <person name="Bilcke G."/>
        </authorList>
    </citation>
    <scope>NUCLEOTIDE SEQUENCE</scope>
</reference>
<gene>
    <name evidence="3" type="ORF">CYCCA115_LOCUS1140</name>
</gene>
<name>A0AAD2CHQ0_9STRA</name>
<dbReference type="PROSITE" id="PS52002">
    <property type="entry name" value="SM"/>
    <property type="match status" value="1"/>
</dbReference>
<dbReference type="GO" id="GO:0016604">
    <property type="term" value="C:nuclear body"/>
    <property type="evidence" value="ECO:0007669"/>
    <property type="project" value="TreeGrafter"/>
</dbReference>
<dbReference type="InterPro" id="IPR047575">
    <property type="entry name" value="Sm"/>
</dbReference>
<evidence type="ECO:0000256" key="1">
    <source>
        <dbReference type="SAM" id="MobiDB-lite"/>
    </source>
</evidence>
<proteinExistence type="predicted"/>
<evidence type="ECO:0000313" key="4">
    <source>
        <dbReference type="Proteomes" id="UP001295423"/>
    </source>
</evidence>
<protein>
    <recommendedName>
        <fullName evidence="2">Sm domain-containing protein</fullName>
    </recommendedName>
</protein>
<dbReference type="SUPFAM" id="SSF50182">
    <property type="entry name" value="Sm-like ribonucleoproteins"/>
    <property type="match status" value="1"/>
</dbReference>
<dbReference type="Pfam" id="PF01423">
    <property type="entry name" value="LSM"/>
    <property type="match status" value="1"/>
</dbReference>
<dbReference type="InterPro" id="IPR010920">
    <property type="entry name" value="LSM_dom_sf"/>
</dbReference>
<dbReference type="PANTHER" id="PTHR21196">
    <property type="entry name" value="U7 SNRNA-ASSOCIATED SM-LIKE PROTEIN LSM10"/>
    <property type="match status" value="1"/>
</dbReference>
<dbReference type="SMART" id="SM00651">
    <property type="entry name" value="Sm"/>
    <property type="match status" value="1"/>
</dbReference>